<sequence>MDALFSKGFKASKCKTLIKLAMARIKLLRNKRNMQVKQMRREIANLLQNGQEPSARIRVEHIVREQNIMAAYEILELFCELIVVRLPIIESQRFMKFLQEDGKTIAQTNDDISIKLIKDSKLRAAAKNPCAHGRGGGKTHYGTSVSCSGLELIALQHLLNCGAAYRQCPLDLKESIASVIFAAPRCADLPELLEVRGLFGVKYGKEFMAAAAELRPACGVNRKIIEKLSVRAPSGETKLKLLKEIAAEHNVEWDPSDSESELLKPAEDLLDGPSQFMASRVSLPASAKEETYTQEEQTSVKAEGDFMEVTPKPATVPVQSATGLSPALKPSFNLPHYNDEAKQFVPFVLTVPGQLPFAGRRDSPPKPAPILPNISPDEDFSRSVHQGNILSPSVESSIDDPYSRARSTVKMDYNTTTTQTQIPRNNQGRSAASPVDRERDVSSRSNKGVQGEYSDIASAAQAAAESAELAAAAARSAASLAKGDEPSKSGVVEKVVNPTSDSSSDAEDDDYIVNPYSLSNEKSGGYDNDIKSSMLKDNVSAATKPLFDDNDDYDGPDVLEAKVLRKTRAGRQKSLGGWSSNKSSELFNEAPRSQSHTIKFPSQPDLPAQYDDTFDFHSEKEQVPEESTTEEPKLNLSFFSGKRGIHSLDDADETPDYGPTEFQSKGKSFPVDYRRTTKTKPPSNLEDVGDEEKNIVGESSPYMSSNVAFHSKHSGSSTFVTSSQADHPSYDSPSGLLPSHFDDSPADIKTFTGLSGDSQGSFSSTVSQPPRRPPPEVPQSSEQDSLPRQESGGGLSSRSSSGTISIHPKLPDYDDLAARFSAMKSSRS</sequence>
<evidence type="ECO:0000313" key="1">
    <source>
        <dbReference type="EMBL" id="KAJ7520723.1"/>
    </source>
</evidence>
<dbReference type="EMBL" id="CM055110">
    <property type="protein sequence ID" value="KAJ7520723.1"/>
    <property type="molecule type" value="Genomic_DNA"/>
</dbReference>
<proteinExistence type="predicted"/>
<gene>
    <name evidence="1" type="ORF">O6H91_19G019700</name>
</gene>
<comment type="caution">
    <text evidence="1">The sequence shown here is derived from an EMBL/GenBank/DDBJ whole genome shotgun (WGS) entry which is preliminary data.</text>
</comment>
<accession>A0ACC2AT71</accession>
<evidence type="ECO:0000313" key="2">
    <source>
        <dbReference type="Proteomes" id="UP001162992"/>
    </source>
</evidence>
<organism evidence="1 2">
    <name type="scientific">Diphasiastrum complanatum</name>
    <name type="common">Issler's clubmoss</name>
    <name type="synonym">Lycopodium complanatum</name>
    <dbReference type="NCBI Taxonomy" id="34168"/>
    <lineage>
        <taxon>Eukaryota</taxon>
        <taxon>Viridiplantae</taxon>
        <taxon>Streptophyta</taxon>
        <taxon>Embryophyta</taxon>
        <taxon>Tracheophyta</taxon>
        <taxon>Lycopodiopsida</taxon>
        <taxon>Lycopodiales</taxon>
        <taxon>Lycopodiaceae</taxon>
        <taxon>Lycopodioideae</taxon>
        <taxon>Diphasiastrum</taxon>
    </lineage>
</organism>
<keyword evidence="2" id="KW-1185">Reference proteome</keyword>
<reference evidence="2" key="1">
    <citation type="journal article" date="2024" name="Proc. Natl. Acad. Sci. U.S.A.">
        <title>Extraordinary preservation of gene collinearity over three hundred million years revealed in homosporous lycophytes.</title>
        <authorList>
            <person name="Li C."/>
            <person name="Wickell D."/>
            <person name="Kuo L.Y."/>
            <person name="Chen X."/>
            <person name="Nie B."/>
            <person name="Liao X."/>
            <person name="Peng D."/>
            <person name="Ji J."/>
            <person name="Jenkins J."/>
            <person name="Williams M."/>
            <person name="Shu S."/>
            <person name="Plott C."/>
            <person name="Barry K."/>
            <person name="Rajasekar S."/>
            <person name="Grimwood J."/>
            <person name="Han X."/>
            <person name="Sun S."/>
            <person name="Hou Z."/>
            <person name="He W."/>
            <person name="Dai G."/>
            <person name="Sun C."/>
            <person name="Schmutz J."/>
            <person name="Leebens-Mack J.H."/>
            <person name="Li F.W."/>
            <person name="Wang L."/>
        </authorList>
    </citation>
    <scope>NUCLEOTIDE SEQUENCE [LARGE SCALE GENOMIC DNA]</scope>
    <source>
        <strain evidence="2">cv. PW_Plant_1</strain>
    </source>
</reference>
<dbReference type="Proteomes" id="UP001162992">
    <property type="component" value="Chromosome 19"/>
</dbReference>
<protein>
    <submittedName>
        <fullName evidence="1">Uncharacterized protein</fullName>
    </submittedName>
</protein>
<name>A0ACC2AT71_DIPCM</name>